<dbReference type="AlphaFoldDB" id="A0A1H5Y3K2"/>
<dbReference type="Pfam" id="PF07715">
    <property type="entry name" value="Plug"/>
    <property type="match status" value="1"/>
</dbReference>
<evidence type="ECO:0000256" key="1">
    <source>
        <dbReference type="SAM" id="SignalP"/>
    </source>
</evidence>
<feature type="signal peptide" evidence="1">
    <location>
        <begin position="1"/>
        <end position="21"/>
    </location>
</feature>
<dbReference type="Proteomes" id="UP000236738">
    <property type="component" value="Unassembled WGS sequence"/>
</dbReference>
<dbReference type="Pfam" id="PF13715">
    <property type="entry name" value="CarbopepD_reg_2"/>
    <property type="match status" value="1"/>
</dbReference>
<accession>A0A1H5Y3K2</accession>
<dbReference type="InterPro" id="IPR012910">
    <property type="entry name" value="Plug_dom"/>
</dbReference>
<evidence type="ECO:0000313" key="4">
    <source>
        <dbReference type="Proteomes" id="UP000236738"/>
    </source>
</evidence>
<dbReference type="OrthoDB" id="1075473at2"/>
<protein>
    <submittedName>
        <fullName evidence="3">Outer membrane cobalamin receptor protein</fullName>
    </submittedName>
</protein>
<dbReference type="RefSeq" id="WP_103913609.1">
    <property type="nucleotide sequence ID" value="NZ_FNUS01000003.1"/>
</dbReference>
<evidence type="ECO:0000259" key="2">
    <source>
        <dbReference type="Pfam" id="PF07715"/>
    </source>
</evidence>
<dbReference type="SUPFAM" id="SSF56935">
    <property type="entry name" value="Porins"/>
    <property type="match status" value="1"/>
</dbReference>
<dbReference type="EMBL" id="FNUS01000003">
    <property type="protein sequence ID" value="SEG18190.1"/>
    <property type="molecule type" value="Genomic_DNA"/>
</dbReference>
<sequence>MKTFSKFITLFLLLMLLPLCAQIKISGKITYKNKGIPNISITLKDTYDGATSDKDGNYSFETSEKGNQTLVFTNSKYEEVQKPIVLNDENITVNVDLKEQINEIDAVVISAGSIDASDKKRATALLTPIDIYTTAGADGQISSALNYLPGVQKVGESEGLFVRGGTGAETKIFMDGSLINNYFSNSVPGIAGRDRFNTSLFKGNVFSSGGYSALYGQALSGVLILESVDLPETTSYDVGISPIFLTGSYQKLSNSKTYSYGASLGYSNLKFIQKILNFNTDFEKAPESINGDANFRIKTKSGGFFKYYANFDSNKLSVLSESLEPDSDQNKVSLKGSNIFQNLSFKQKFGRYLLNVGTSYAYNKSDVQFSTLLNNVPKSSFASNTLGNYLNAKAVVERKINKISALRGGFEFNNANENSQYDGFHKKYSDLISSGFLETDLGFSNNFSAKVGVRAENSSYLKHWNFAPRVAFAYRLAKNYTTSLAYGIFYQNPESKYLNSSAPLTFQKAEHYIFQVQRNTEGRNLRFEAFYKKYDQLIKTSGEQNFQTAINNQGNGYAKGLELFWRDRKSIKNIDYWVTYSYLDSKRDFQNYPISLMPSFAAKHTFNIVAKKFVTKWKTGFNMSYTYSSGRPYYDIVDNNGQNIIRHEGTLKNYSGLNFSLNYLPNLGKKDSKAFTVLVLSISNILGQKNVYGYNFSNDGMRSSAVVPPVNTFVFIGAFISFGVDKTTDAINNNL</sequence>
<keyword evidence="1" id="KW-0732">Signal</keyword>
<proteinExistence type="predicted"/>
<keyword evidence="4" id="KW-1185">Reference proteome</keyword>
<dbReference type="SUPFAM" id="SSF49464">
    <property type="entry name" value="Carboxypeptidase regulatory domain-like"/>
    <property type="match status" value="1"/>
</dbReference>
<organism evidence="3 4">
    <name type="scientific">Halpernia humi</name>
    <dbReference type="NCBI Taxonomy" id="493375"/>
    <lineage>
        <taxon>Bacteria</taxon>
        <taxon>Pseudomonadati</taxon>
        <taxon>Bacteroidota</taxon>
        <taxon>Flavobacteriia</taxon>
        <taxon>Flavobacteriales</taxon>
        <taxon>Weeksellaceae</taxon>
        <taxon>Chryseobacterium group</taxon>
        <taxon>Halpernia</taxon>
    </lineage>
</organism>
<evidence type="ECO:0000313" key="3">
    <source>
        <dbReference type="EMBL" id="SEG18190.1"/>
    </source>
</evidence>
<gene>
    <name evidence="3" type="ORF">SAMN05421847_1650</name>
</gene>
<reference evidence="4" key="1">
    <citation type="submission" date="2016-10" db="EMBL/GenBank/DDBJ databases">
        <authorList>
            <person name="Varghese N."/>
            <person name="Submissions S."/>
        </authorList>
    </citation>
    <scope>NUCLEOTIDE SEQUENCE [LARGE SCALE GENOMIC DNA]</scope>
    <source>
        <strain evidence="4">DSM 21580</strain>
    </source>
</reference>
<name>A0A1H5Y3K2_9FLAO</name>
<feature type="chain" id="PRO_5009290124" evidence="1">
    <location>
        <begin position="22"/>
        <end position="735"/>
    </location>
</feature>
<dbReference type="InterPro" id="IPR008969">
    <property type="entry name" value="CarboxyPept-like_regulatory"/>
</dbReference>
<feature type="domain" description="TonB-dependent receptor plug" evidence="2">
    <location>
        <begin position="138"/>
        <end position="222"/>
    </location>
</feature>
<keyword evidence="3" id="KW-0675">Receptor</keyword>
<dbReference type="Gene3D" id="2.60.40.1120">
    <property type="entry name" value="Carboxypeptidase-like, regulatory domain"/>
    <property type="match status" value="1"/>
</dbReference>